<dbReference type="GO" id="GO:0005886">
    <property type="term" value="C:plasma membrane"/>
    <property type="evidence" value="ECO:0007669"/>
    <property type="project" value="UniProtKB-SubCell"/>
</dbReference>
<dbReference type="EMBL" id="CYYA01000013">
    <property type="protein sequence ID" value="CUN12036.1"/>
    <property type="molecule type" value="Genomic_DNA"/>
</dbReference>
<dbReference type="AlphaFoldDB" id="A0A173UCG2"/>
<evidence type="ECO:0000259" key="7">
    <source>
        <dbReference type="Pfam" id="PF02687"/>
    </source>
</evidence>
<sequence length="690" mass="76642">MFSNLIFRNCRRSRKENGLFFSSLVISIIAFYMILSISTQDVMIFLQKMESDAVNSLLLLIPVFYGVTLGILFFLIYFACKYQFERRRHEFGVYLMLGMRRSKLFCMLLAEDLLSSILALLIGLPTAVVLSEIVSLVTAKLVGMGIIGHHFSLSWSAIKWTLAGFLGIKLLALLILSGKISRQEIGTLLSQPTNRSQKQMPSVIYGLAAVCGSVMLAVAYCMAIQGIAWTKVSMMGLTLLLGSAGTMLLFYGMRALIALIVKKGKGNKQLHVFTFRQIQENVIHQSSSMAISSLLILAALCCFGAGVGIAGTNNLSTGHVIDYTFEDHTVEDSAQVLPNIQAVLKENGLENQFSELFEMKVGHIRTTEDYENAYSMDAVMDSLRSLPQSEDRDVLLDNLGYATSPYLICLSDYNRLLELSGRPVIKLSEDEAAVYIGFDFTTVNRTAMLNGILTEQPETELVGSPIYLTGEVQSVNLITDRSITLSFALILPDEAFLYHTQGMYDTYVNAVLSEQAMEGNSLMTAYSGLNEELDEIGIEYESYLQNMGRQLFYTVASSYITLYLAIVFLVVANTIVGVQFLMSQQKTGRRYQTLIHLGATYESLCQSAGKQIAWFMGLPVLVAAVSSLFGVRALFTGILSSRTRGTVSEMLLVSTAMILLLCVIEYIYMRVVKHSSDRYLLTLMQSQREE</sequence>
<evidence type="ECO:0000256" key="1">
    <source>
        <dbReference type="ARBA" id="ARBA00004651"/>
    </source>
</evidence>
<feature type="transmembrane region" description="Helical" evidence="6">
    <location>
        <begin position="157"/>
        <end position="176"/>
    </location>
</feature>
<keyword evidence="2" id="KW-1003">Cell membrane</keyword>
<dbReference type="PANTHER" id="PTHR46795:SF3">
    <property type="entry name" value="ABC TRANSPORTER PERMEASE"/>
    <property type="match status" value="1"/>
</dbReference>
<evidence type="ECO:0000256" key="3">
    <source>
        <dbReference type="ARBA" id="ARBA00022692"/>
    </source>
</evidence>
<feature type="transmembrane region" description="Helical" evidence="6">
    <location>
        <begin position="18"/>
        <end position="37"/>
    </location>
</feature>
<dbReference type="InterPro" id="IPR052536">
    <property type="entry name" value="ABC-4_Integral_Memb_Prot"/>
</dbReference>
<feature type="transmembrane region" description="Helical" evidence="6">
    <location>
        <begin position="612"/>
        <end position="635"/>
    </location>
</feature>
<dbReference type="PANTHER" id="PTHR46795">
    <property type="entry name" value="ABC TRANSPORTER PERMEASE-RELATED-RELATED"/>
    <property type="match status" value="1"/>
</dbReference>
<organism evidence="8 9">
    <name type="scientific">Eubacterium ramulus</name>
    <dbReference type="NCBI Taxonomy" id="39490"/>
    <lineage>
        <taxon>Bacteria</taxon>
        <taxon>Bacillati</taxon>
        <taxon>Bacillota</taxon>
        <taxon>Clostridia</taxon>
        <taxon>Eubacteriales</taxon>
        <taxon>Eubacteriaceae</taxon>
        <taxon>Eubacterium</taxon>
    </lineage>
</organism>
<name>A0A173UCG2_EUBRA</name>
<protein>
    <submittedName>
        <fullName evidence="8">FtsX-like permease family</fullName>
    </submittedName>
</protein>
<feature type="transmembrane region" description="Helical" evidence="6">
    <location>
        <begin position="234"/>
        <end position="261"/>
    </location>
</feature>
<feature type="transmembrane region" description="Helical" evidence="6">
    <location>
        <begin position="560"/>
        <end position="582"/>
    </location>
</feature>
<dbReference type="Proteomes" id="UP000095492">
    <property type="component" value="Unassembled WGS sequence"/>
</dbReference>
<reference evidence="8 9" key="1">
    <citation type="submission" date="2015-09" db="EMBL/GenBank/DDBJ databases">
        <authorList>
            <consortium name="Pathogen Informatics"/>
        </authorList>
    </citation>
    <scope>NUCLEOTIDE SEQUENCE [LARGE SCALE GENOMIC DNA]</scope>
    <source>
        <strain evidence="8 9">2789STDY5608891</strain>
    </source>
</reference>
<keyword evidence="5 6" id="KW-0472">Membrane</keyword>
<evidence type="ECO:0000256" key="6">
    <source>
        <dbReference type="SAM" id="Phobius"/>
    </source>
</evidence>
<feature type="transmembrane region" description="Helical" evidence="6">
    <location>
        <begin position="104"/>
        <end position="137"/>
    </location>
</feature>
<feature type="transmembrane region" description="Helical" evidence="6">
    <location>
        <begin position="289"/>
        <end position="311"/>
    </location>
</feature>
<evidence type="ECO:0000256" key="2">
    <source>
        <dbReference type="ARBA" id="ARBA00022475"/>
    </source>
</evidence>
<dbReference type="STRING" id="39490.ERS852448_01949"/>
<keyword evidence="4 6" id="KW-1133">Transmembrane helix</keyword>
<gene>
    <name evidence="8" type="ORF">ERS852448_01949</name>
</gene>
<dbReference type="RefSeq" id="WP_055290434.1">
    <property type="nucleotide sequence ID" value="NZ_CP173382.1"/>
</dbReference>
<comment type="subcellular location">
    <subcellularLocation>
        <location evidence="1">Cell membrane</location>
        <topology evidence="1">Multi-pass membrane protein</topology>
    </subcellularLocation>
</comment>
<feature type="transmembrane region" description="Helical" evidence="6">
    <location>
        <begin position="57"/>
        <end position="80"/>
    </location>
</feature>
<evidence type="ECO:0000256" key="4">
    <source>
        <dbReference type="ARBA" id="ARBA00022989"/>
    </source>
</evidence>
<feature type="transmembrane region" description="Helical" evidence="6">
    <location>
        <begin position="203"/>
        <end position="228"/>
    </location>
</feature>
<evidence type="ECO:0000256" key="5">
    <source>
        <dbReference type="ARBA" id="ARBA00023136"/>
    </source>
</evidence>
<evidence type="ECO:0000313" key="8">
    <source>
        <dbReference type="EMBL" id="CUN12036.1"/>
    </source>
</evidence>
<feature type="domain" description="ABC3 transporter permease C-terminal" evidence="7">
    <location>
        <begin position="63"/>
        <end position="184"/>
    </location>
</feature>
<dbReference type="GeneID" id="97391730"/>
<keyword evidence="3 6" id="KW-0812">Transmembrane</keyword>
<dbReference type="OrthoDB" id="9781780at2"/>
<proteinExistence type="predicted"/>
<accession>A0A173UCG2</accession>
<dbReference type="InterPro" id="IPR003838">
    <property type="entry name" value="ABC3_permease_C"/>
</dbReference>
<dbReference type="Pfam" id="PF02687">
    <property type="entry name" value="FtsX"/>
    <property type="match status" value="1"/>
</dbReference>
<evidence type="ECO:0000313" key="9">
    <source>
        <dbReference type="Proteomes" id="UP000095492"/>
    </source>
</evidence>
<feature type="transmembrane region" description="Helical" evidence="6">
    <location>
        <begin position="647"/>
        <end position="668"/>
    </location>
</feature>